<proteinExistence type="predicted"/>
<dbReference type="PANTHER" id="PTHR36183:SF2">
    <property type="entry name" value="BETA-GLUCURONIDASE C-TERMINAL DOMAIN-CONTAINING PROTEIN"/>
    <property type="match status" value="1"/>
</dbReference>
<dbReference type="Proteomes" id="UP001141434">
    <property type="component" value="Unassembled WGS sequence"/>
</dbReference>
<dbReference type="RefSeq" id="XP_056508597.1">
    <property type="nucleotide sequence ID" value="XM_056658304.1"/>
</dbReference>
<dbReference type="InterPro" id="IPR017853">
    <property type="entry name" value="GH"/>
</dbReference>
<name>A0A9W9ER58_9EURO</name>
<sequence length="512" mass="56937">MMLLYSALLGTALFLQSGQCQFQPISIPSLPKNSNPVSNDLQAFSIEFAFFPDYAGNKSHPNTFSKTLLDNFKQITGVLPKVRVGGTSQDHSDYFPNQKENVKLIYEKPTDDQPIQINYGPGYFESYHTLGDIQFLHGLNMNQNKSVQQLESAATKACTSIGPQLHLFELGNEWNFAPGKYRPANYSLLDYSCEWNRKAAVVKAAVQKACPGPFPGFMAPSFVLLDLALSKTTWTAEGLFHLGYDEKNLTKELSFHNYMGVNAPPLPPAGFDLQKTLMNHTNMAKNLAPQIQRARNLQYLGHPFTLGELNSIANQGRNGETNVFGDALWLVDFSFWAAEHNIKRLHFHQGLNYRYASWQPITSKGVPPTTRPPYYGQIMVATALGHAKDSRIVNIPLSEDTESAYAIYNGKRLSKLAVLNLRAFNQTTTKTRPDRKYLFQLPKHSQDAKIERLTAPGSDALQNVTFGGVSYGYGLKQGKPVVVDSKEEKADIKNGVLSIDIPDSSAALVTFL</sequence>
<evidence type="ECO:0000256" key="1">
    <source>
        <dbReference type="SAM" id="SignalP"/>
    </source>
</evidence>
<gene>
    <name evidence="3" type="ORF">NUU61_007779</name>
</gene>
<dbReference type="AlphaFoldDB" id="A0A9W9ER58"/>
<dbReference type="GeneID" id="81397473"/>
<keyword evidence="4" id="KW-1185">Reference proteome</keyword>
<dbReference type="EMBL" id="JAPMSZ010000010">
    <property type="protein sequence ID" value="KAJ5086472.1"/>
    <property type="molecule type" value="Genomic_DNA"/>
</dbReference>
<accession>A0A9W9ER58</accession>
<dbReference type="InterPro" id="IPR013780">
    <property type="entry name" value="Glyco_hydro_b"/>
</dbReference>
<feature type="domain" description="Beta-glucuronidase C-terminal" evidence="2">
    <location>
        <begin position="404"/>
        <end position="508"/>
    </location>
</feature>
<dbReference type="Gene3D" id="2.60.40.1180">
    <property type="entry name" value="Golgi alpha-mannosidase II"/>
    <property type="match status" value="1"/>
</dbReference>
<protein>
    <recommendedName>
        <fullName evidence="2">Beta-glucuronidase C-terminal domain-containing protein</fullName>
    </recommendedName>
</protein>
<dbReference type="PANTHER" id="PTHR36183">
    <property type="entry name" value="BETA-GLUCURONIDASE"/>
    <property type="match status" value="1"/>
</dbReference>
<dbReference type="SUPFAM" id="SSF51445">
    <property type="entry name" value="(Trans)glycosidases"/>
    <property type="match status" value="1"/>
</dbReference>
<dbReference type="Pfam" id="PF16862">
    <property type="entry name" value="Glyco_hydro_79C"/>
    <property type="match status" value="1"/>
</dbReference>
<feature type="chain" id="PRO_5040772524" description="Beta-glucuronidase C-terminal domain-containing protein" evidence="1">
    <location>
        <begin position="23"/>
        <end position="512"/>
    </location>
</feature>
<reference evidence="3" key="2">
    <citation type="journal article" date="2023" name="IMA Fungus">
        <title>Comparative genomic study of the Penicillium genus elucidates a diverse pangenome and 15 lateral gene transfer events.</title>
        <authorList>
            <person name="Petersen C."/>
            <person name="Sorensen T."/>
            <person name="Nielsen M.R."/>
            <person name="Sondergaard T.E."/>
            <person name="Sorensen J.L."/>
            <person name="Fitzpatrick D.A."/>
            <person name="Frisvad J.C."/>
            <person name="Nielsen K.L."/>
        </authorList>
    </citation>
    <scope>NUCLEOTIDE SEQUENCE</scope>
    <source>
        <strain evidence="3">IBT 34128</strain>
    </source>
</reference>
<comment type="caution">
    <text evidence="3">The sequence shown here is derived from an EMBL/GenBank/DDBJ whole genome shotgun (WGS) entry which is preliminary data.</text>
</comment>
<dbReference type="Gene3D" id="3.20.20.80">
    <property type="entry name" value="Glycosidases"/>
    <property type="match status" value="1"/>
</dbReference>
<dbReference type="InterPro" id="IPR052974">
    <property type="entry name" value="GH79_Enzymes"/>
</dbReference>
<feature type="signal peptide" evidence="1">
    <location>
        <begin position="1"/>
        <end position="22"/>
    </location>
</feature>
<keyword evidence="1" id="KW-0732">Signal</keyword>
<evidence type="ECO:0000313" key="3">
    <source>
        <dbReference type="EMBL" id="KAJ5086472.1"/>
    </source>
</evidence>
<evidence type="ECO:0000313" key="4">
    <source>
        <dbReference type="Proteomes" id="UP001141434"/>
    </source>
</evidence>
<dbReference type="OrthoDB" id="2831684at2759"/>
<reference evidence="3" key="1">
    <citation type="submission" date="2022-11" db="EMBL/GenBank/DDBJ databases">
        <authorList>
            <person name="Petersen C."/>
        </authorList>
    </citation>
    <scope>NUCLEOTIDE SEQUENCE</scope>
    <source>
        <strain evidence="3">IBT 34128</strain>
    </source>
</reference>
<dbReference type="InterPro" id="IPR031728">
    <property type="entry name" value="GlcAase_C"/>
</dbReference>
<evidence type="ECO:0000259" key="2">
    <source>
        <dbReference type="Pfam" id="PF16862"/>
    </source>
</evidence>
<organism evidence="3 4">
    <name type="scientific">Penicillium alfredii</name>
    <dbReference type="NCBI Taxonomy" id="1506179"/>
    <lineage>
        <taxon>Eukaryota</taxon>
        <taxon>Fungi</taxon>
        <taxon>Dikarya</taxon>
        <taxon>Ascomycota</taxon>
        <taxon>Pezizomycotina</taxon>
        <taxon>Eurotiomycetes</taxon>
        <taxon>Eurotiomycetidae</taxon>
        <taxon>Eurotiales</taxon>
        <taxon>Aspergillaceae</taxon>
        <taxon>Penicillium</taxon>
    </lineage>
</organism>